<comment type="caution">
    <text evidence="2">The sequence shown here is derived from an EMBL/GenBank/DDBJ whole genome shotgun (WGS) entry which is preliminary data.</text>
</comment>
<dbReference type="Proteomes" id="UP000789405">
    <property type="component" value="Unassembled WGS sequence"/>
</dbReference>
<sequence>MTKSDENKVKKEYGNEVKRDENKSRIFEGKEIEVKKDNGEKTEKNEVRSKKEDKNGIGVKKDEKEVEYEERKGSGVKRDEKKELKVEKDEMVKVVKEDENESGIKKDEKDKHKVLEWYPKTAEGGNSEEPGDLKRNRNEIGAENGQTNGQFDPGGSRLQRRKSLEKDCEVQKKKNGRSRSKIRGKIGEIKKVDFVPPQSLPFDVAPGQVVKWDKIRIRLPNKVEEVLELGKRLGKSDKSQCKTKSRAKRLTLYLLWWDEMIVFDPGGRHVKLTPGNNP</sequence>
<organism evidence="2 3">
    <name type="scientific">Dentiscutata erythropus</name>
    <dbReference type="NCBI Taxonomy" id="1348616"/>
    <lineage>
        <taxon>Eukaryota</taxon>
        <taxon>Fungi</taxon>
        <taxon>Fungi incertae sedis</taxon>
        <taxon>Mucoromycota</taxon>
        <taxon>Glomeromycotina</taxon>
        <taxon>Glomeromycetes</taxon>
        <taxon>Diversisporales</taxon>
        <taxon>Gigasporaceae</taxon>
        <taxon>Dentiscutata</taxon>
    </lineage>
</organism>
<dbReference type="EMBL" id="CAJVPY010005791">
    <property type="protein sequence ID" value="CAG8650502.1"/>
    <property type="molecule type" value="Genomic_DNA"/>
</dbReference>
<accession>A0A9N9H1U8</accession>
<reference evidence="2" key="1">
    <citation type="submission" date="2021-06" db="EMBL/GenBank/DDBJ databases">
        <authorList>
            <person name="Kallberg Y."/>
            <person name="Tangrot J."/>
            <person name="Rosling A."/>
        </authorList>
    </citation>
    <scope>NUCLEOTIDE SEQUENCE</scope>
    <source>
        <strain evidence="2">MA453B</strain>
    </source>
</reference>
<evidence type="ECO:0000256" key="1">
    <source>
        <dbReference type="SAM" id="MobiDB-lite"/>
    </source>
</evidence>
<gene>
    <name evidence="2" type="ORF">DERYTH_LOCUS10157</name>
</gene>
<dbReference type="AlphaFoldDB" id="A0A9N9H1U8"/>
<feature type="compositionally biased region" description="Basic and acidic residues" evidence="1">
    <location>
        <begin position="131"/>
        <end position="140"/>
    </location>
</feature>
<keyword evidence="3" id="KW-1185">Reference proteome</keyword>
<feature type="region of interest" description="Disordered" evidence="1">
    <location>
        <begin position="117"/>
        <end position="180"/>
    </location>
</feature>
<feature type="region of interest" description="Disordered" evidence="1">
    <location>
        <begin position="1"/>
        <end position="83"/>
    </location>
</feature>
<name>A0A9N9H1U8_9GLOM</name>
<protein>
    <submittedName>
        <fullName evidence="2">11452_t:CDS:1</fullName>
    </submittedName>
</protein>
<proteinExistence type="predicted"/>
<feature type="compositionally biased region" description="Basic and acidic residues" evidence="1">
    <location>
        <begin position="162"/>
        <end position="172"/>
    </location>
</feature>
<evidence type="ECO:0000313" key="3">
    <source>
        <dbReference type="Proteomes" id="UP000789405"/>
    </source>
</evidence>
<evidence type="ECO:0000313" key="2">
    <source>
        <dbReference type="EMBL" id="CAG8650502.1"/>
    </source>
</evidence>